<gene>
    <name evidence="2" type="ORF">GCM10022285_20830</name>
</gene>
<evidence type="ECO:0000256" key="1">
    <source>
        <dbReference type="SAM" id="MobiDB-lite"/>
    </source>
</evidence>
<keyword evidence="3" id="KW-1185">Reference proteome</keyword>
<feature type="region of interest" description="Disordered" evidence="1">
    <location>
        <begin position="174"/>
        <end position="195"/>
    </location>
</feature>
<dbReference type="InterPro" id="IPR025671">
    <property type="entry name" value="HXXEE"/>
</dbReference>
<dbReference type="EMBL" id="BAABBU010000008">
    <property type="protein sequence ID" value="GAA4131328.1"/>
    <property type="molecule type" value="Genomic_DNA"/>
</dbReference>
<evidence type="ECO:0000313" key="2">
    <source>
        <dbReference type="EMBL" id="GAA4131328.1"/>
    </source>
</evidence>
<feature type="compositionally biased region" description="Basic and acidic residues" evidence="1">
    <location>
        <begin position="186"/>
        <end position="195"/>
    </location>
</feature>
<sequence>MTGERVGGAVTWRLLGAWVVHDLDELATVPGWLRRNAKGLRKRFPQAPEEVRRRAETMGAAEFATAVGAMGAVVGTAAAAGRLTGGRSGFCQSALTGYGPHGVMHLAQAAAVRGYIPGSVTSPLVVLPFTLWARGRLRKAGVLRPARPCDAVAGSAAAGAATVASHIVARRLLGRGDGGGGRHAGRHDGSARRPS</sequence>
<name>A0ABP7Y624_9ACTN</name>
<dbReference type="RefSeq" id="WP_346156033.1">
    <property type="nucleotide sequence ID" value="NZ_BAABBU010000008.1"/>
</dbReference>
<organism evidence="2 3">
    <name type="scientific">Streptomyces tunisiensis</name>
    <dbReference type="NCBI Taxonomy" id="948699"/>
    <lineage>
        <taxon>Bacteria</taxon>
        <taxon>Bacillati</taxon>
        <taxon>Actinomycetota</taxon>
        <taxon>Actinomycetes</taxon>
        <taxon>Kitasatosporales</taxon>
        <taxon>Streptomycetaceae</taxon>
        <taxon>Streptomyces</taxon>
    </lineage>
</organism>
<dbReference type="Proteomes" id="UP001501845">
    <property type="component" value="Unassembled WGS sequence"/>
</dbReference>
<accession>A0ABP7Y624</accession>
<dbReference type="Pfam" id="PF13787">
    <property type="entry name" value="HXXEE"/>
    <property type="match status" value="1"/>
</dbReference>
<protein>
    <submittedName>
        <fullName evidence="2">HXXEE domain-containing protein</fullName>
    </submittedName>
</protein>
<comment type="caution">
    <text evidence="2">The sequence shown here is derived from an EMBL/GenBank/DDBJ whole genome shotgun (WGS) entry which is preliminary data.</text>
</comment>
<evidence type="ECO:0000313" key="3">
    <source>
        <dbReference type="Proteomes" id="UP001501845"/>
    </source>
</evidence>
<reference evidence="3" key="1">
    <citation type="journal article" date="2019" name="Int. J. Syst. Evol. Microbiol.">
        <title>The Global Catalogue of Microorganisms (GCM) 10K type strain sequencing project: providing services to taxonomists for standard genome sequencing and annotation.</title>
        <authorList>
            <consortium name="The Broad Institute Genomics Platform"/>
            <consortium name="The Broad Institute Genome Sequencing Center for Infectious Disease"/>
            <person name="Wu L."/>
            <person name="Ma J."/>
        </authorList>
    </citation>
    <scope>NUCLEOTIDE SEQUENCE [LARGE SCALE GENOMIC DNA]</scope>
    <source>
        <strain evidence="3">JCM 17589</strain>
    </source>
</reference>
<proteinExistence type="predicted"/>